<proteinExistence type="inferred from homology"/>
<feature type="domain" description="Mechanosensitive ion channel MscS" evidence="10">
    <location>
        <begin position="929"/>
        <end position="994"/>
    </location>
</feature>
<keyword evidence="15" id="KW-1185">Reference proteome</keyword>
<dbReference type="InterPro" id="IPR006686">
    <property type="entry name" value="MscS_channel_CS"/>
</dbReference>
<dbReference type="eggNOG" id="COG3264">
    <property type="taxonomic scope" value="Bacteria"/>
</dbReference>
<dbReference type="InterPro" id="IPR010920">
    <property type="entry name" value="LSM_dom_sf"/>
</dbReference>
<keyword evidence="6 8" id="KW-0472">Membrane</keyword>
<dbReference type="SUPFAM" id="SSF50182">
    <property type="entry name" value="Sm-like ribonucleoproteins"/>
    <property type="match status" value="1"/>
</dbReference>
<feature type="domain" description="Mechanosensitive ion channel inner membrane" evidence="11">
    <location>
        <begin position="505"/>
        <end position="825"/>
    </location>
</feature>
<feature type="domain" description="Mechanosensitive ion channel MscS C-terminal" evidence="12">
    <location>
        <begin position="1002"/>
        <end position="1085"/>
    </location>
</feature>
<feature type="transmembrane region" description="Helical" evidence="8">
    <location>
        <begin position="882"/>
        <end position="901"/>
    </location>
</feature>
<dbReference type="PANTHER" id="PTHR30347:SF1">
    <property type="entry name" value="MECHANOSENSITIVE CHANNEL MSCK"/>
    <property type="match status" value="1"/>
</dbReference>
<evidence type="ECO:0000313" key="14">
    <source>
        <dbReference type="EMBL" id="EDM25520.1"/>
    </source>
</evidence>
<evidence type="ECO:0000256" key="5">
    <source>
        <dbReference type="ARBA" id="ARBA00022989"/>
    </source>
</evidence>
<dbReference type="AlphaFoldDB" id="A6DS60"/>
<evidence type="ECO:0000259" key="12">
    <source>
        <dbReference type="Pfam" id="PF21082"/>
    </source>
</evidence>
<dbReference type="Gene3D" id="3.30.70.100">
    <property type="match status" value="1"/>
</dbReference>
<keyword evidence="5 8" id="KW-1133">Transmembrane helix</keyword>
<dbReference type="EMBL" id="ABCK01000028">
    <property type="protein sequence ID" value="EDM25520.1"/>
    <property type="molecule type" value="Genomic_DNA"/>
</dbReference>
<evidence type="ECO:0000256" key="4">
    <source>
        <dbReference type="ARBA" id="ARBA00022692"/>
    </source>
</evidence>
<feature type="transmembrane region" description="Helical" evidence="8">
    <location>
        <begin position="691"/>
        <end position="713"/>
    </location>
</feature>
<feature type="transmembrane region" description="Helical" evidence="8">
    <location>
        <begin position="725"/>
        <end position="744"/>
    </location>
</feature>
<dbReference type="PANTHER" id="PTHR30347">
    <property type="entry name" value="POTASSIUM CHANNEL RELATED"/>
    <property type="match status" value="1"/>
</dbReference>
<comment type="caution">
    <text evidence="14">The sequence shown here is derived from an EMBL/GenBank/DDBJ whole genome shotgun (WGS) entry which is preliminary data.</text>
</comment>
<evidence type="ECO:0000259" key="13">
    <source>
        <dbReference type="Pfam" id="PF21088"/>
    </source>
</evidence>
<feature type="transmembrane region" description="Helical" evidence="8">
    <location>
        <begin position="913"/>
        <end position="941"/>
    </location>
</feature>
<dbReference type="InterPro" id="IPR006685">
    <property type="entry name" value="MscS_channel_2nd"/>
</dbReference>
<feature type="transmembrane region" description="Helical" evidence="8">
    <location>
        <begin position="501"/>
        <end position="517"/>
    </location>
</feature>
<evidence type="ECO:0000256" key="9">
    <source>
        <dbReference type="SAM" id="SignalP"/>
    </source>
</evidence>
<feature type="transmembrane region" description="Helical" evidence="8">
    <location>
        <begin position="796"/>
        <end position="816"/>
    </location>
</feature>
<comment type="subcellular location">
    <subcellularLocation>
        <location evidence="1">Cell membrane</location>
        <topology evidence="1">Multi-pass membrane protein</topology>
    </subcellularLocation>
</comment>
<dbReference type="InterPro" id="IPR011014">
    <property type="entry name" value="MscS_channel_TM-2"/>
</dbReference>
<dbReference type="InterPro" id="IPR023408">
    <property type="entry name" value="MscS_beta-dom_sf"/>
</dbReference>
<dbReference type="FunFam" id="2.30.30.60:FF:000001">
    <property type="entry name" value="MscS Mechanosensitive ion channel"/>
    <property type="match status" value="1"/>
</dbReference>
<dbReference type="PROSITE" id="PS01246">
    <property type="entry name" value="UPF0003"/>
    <property type="match status" value="1"/>
</dbReference>
<evidence type="ECO:0000259" key="10">
    <source>
        <dbReference type="Pfam" id="PF00924"/>
    </source>
</evidence>
<organism evidence="14 15">
    <name type="scientific">Lentisphaera araneosa HTCC2155</name>
    <dbReference type="NCBI Taxonomy" id="313628"/>
    <lineage>
        <taxon>Bacteria</taxon>
        <taxon>Pseudomonadati</taxon>
        <taxon>Lentisphaerota</taxon>
        <taxon>Lentisphaeria</taxon>
        <taxon>Lentisphaerales</taxon>
        <taxon>Lentisphaeraceae</taxon>
        <taxon>Lentisphaera</taxon>
    </lineage>
</organism>
<comment type="similarity">
    <text evidence="2">Belongs to the MscS (TC 1.A.23) family.</text>
</comment>
<dbReference type="Gene3D" id="2.30.30.60">
    <property type="match status" value="1"/>
</dbReference>
<evidence type="ECO:0000259" key="11">
    <source>
        <dbReference type="Pfam" id="PF12794"/>
    </source>
</evidence>
<evidence type="ECO:0000256" key="2">
    <source>
        <dbReference type="ARBA" id="ARBA00008017"/>
    </source>
</evidence>
<dbReference type="OrthoDB" id="9809206at2"/>
<dbReference type="RefSeq" id="WP_007280675.1">
    <property type="nucleotide sequence ID" value="NZ_ABCK01000028.1"/>
</dbReference>
<reference evidence="14 15" key="1">
    <citation type="journal article" date="2010" name="J. Bacteriol.">
        <title>Genome sequence of Lentisphaera araneosa HTCC2155T, the type species of the order Lentisphaerales in the phylum Lentisphaerae.</title>
        <authorList>
            <person name="Thrash J.C."/>
            <person name="Cho J.C."/>
            <person name="Vergin K.L."/>
            <person name="Morris R.M."/>
            <person name="Giovannoni S.J."/>
        </authorList>
    </citation>
    <scope>NUCLEOTIDE SEQUENCE [LARGE SCALE GENOMIC DNA]</scope>
    <source>
        <strain evidence="14 15">HTCC2155</strain>
    </source>
</reference>
<keyword evidence="7" id="KW-0175">Coiled coil</keyword>
<protein>
    <submittedName>
        <fullName evidence="14">MscS Mechanosensitive ion channel</fullName>
    </submittedName>
</protein>
<dbReference type="InterPro" id="IPR049142">
    <property type="entry name" value="MS_channel_1st"/>
</dbReference>
<feature type="domain" description="Mechanosensitive ion channel transmembrane helices 2/3" evidence="13">
    <location>
        <begin position="886"/>
        <end position="927"/>
    </location>
</feature>
<evidence type="ECO:0000256" key="1">
    <source>
        <dbReference type="ARBA" id="ARBA00004651"/>
    </source>
</evidence>
<feature type="transmembrane region" description="Helical" evidence="8">
    <location>
        <begin position="649"/>
        <end position="670"/>
    </location>
</feature>
<name>A6DS60_9BACT</name>
<feature type="coiled-coil region" evidence="7">
    <location>
        <begin position="37"/>
        <end position="88"/>
    </location>
</feature>
<feature type="coiled-coil region" evidence="7">
    <location>
        <begin position="280"/>
        <end position="314"/>
    </location>
</feature>
<feature type="transmembrane region" description="Helical" evidence="8">
    <location>
        <begin position="538"/>
        <end position="558"/>
    </location>
</feature>
<evidence type="ECO:0000256" key="8">
    <source>
        <dbReference type="SAM" id="Phobius"/>
    </source>
</evidence>
<dbReference type="GO" id="GO:0008381">
    <property type="term" value="F:mechanosensitive monoatomic ion channel activity"/>
    <property type="evidence" value="ECO:0007669"/>
    <property type="project" value="UniProtKB-ARBA"/>
</dbReference>
<feature type="transmembrane region" description="Helical" evidence="8">
    <location>
        <begin position="617"/>
        <end position="637"/>
    </location>
</feature>
<evidence type="ECO:0000313" key="15">
    <source>
        <dbReference type="Proteomes" id="UP000004947"/>
    </source>
</evidence>
<dbReference type="InterPro" id="IPR011066">
    <property type="entry name" value="MscS_channel_C_sf"/>
</dbReference>
<keyword evidence="9" id="KW-0732">Signal</keyword>
<sequence length="1110" mass="128421">MKQKSRNSFWAYFSCLICLTYTLFSQVTASSDSQADLLRFKEQASALEKNKDTLNAKEQQELQGLEKVIKLIEEGLSIEQEIKKLEEDIKLAPQVQKEFEEKLAKFKPLEVDKKRLDKLPLDELEVIYKKHNEQGIKLKKDLDLSSQDLIKSQQLRDSVQDKILKNVDRLGLLNKKSSDPGKEKQASRLLVKYEILKIDTENRLLRLQQSSFSTINKRRNAQKSLLDTQYSNYERIDKFWSEYILKRRAQEVRKKEQVAIAESKEMVAESPEIKLVFDKNIALLKKLKELNQLRASVNQELKLKNEKFEALKSNFTDTKDMLSRRILNEVVGVALRQKFAILDEFNQLKNSEDKSLVIMSDLERDILDWRQELKGLNNIPQLTEDLLASSKNPDKKLQEKILQTYSDQRNHIIQIQDASQLYFDKIHALHALNEQINLEVDAYKTYIKGHLFWIPSSQELKLTNFTKLNEDFQATSKVLSWDDIKKRYQSSWNSYQNTHRNFLFGLILLIAFRVYYLRKVVPKVSDEINKNKNFSYTLKLFFTTIALSLVVPWILYYFSFALVPGANASSEVTINISHSFKALSFFYFFSIFFTHSMRPKGLGIKAFTWDKELCNGYYKLIRVWLYLVAPFVFLGQLSNKVYDEHIDNISKFGIIGNIAVVLCVCLYCFVKRNDFLPSSSENPRANKLLKLAYFSSIIVMVSILILAFRGYFYSAFVLKNLIVQMGVHCIVIFFVSSLINCYLLTKRQKLAELSVRKKLAIQETEKLQLQHEVLLEQEEKKLENEMSETRRGFSSLIKIVFFTGVFYIWQVFFPALNILDQYPLWNQTVMDNETSTIVQITVKNLLIVFIFVIATFYCSSALPNILKVFILNKLSFDQGQKFTIVTILQYIIFTVGLFYSFEKLGLNWSELQWLVAALSVGLGFGLQEIVANFVSGLIVLFERPYRVGDIVTVGQTSGTVSKIQIRATTIRDWDRRELIIPNKSFITGEFINWSLSDSISRVVIELSVALDSDVKEVHQILKDLGDNHENTLDDPAPQVFMTNMTRDGFNFDLRVFVPASKYRLSTKDQLLSAIHQKFTESGIKMAKPGYTVELQNGQHSGSLMTPQGKL</sequence>
<dbReference type="GO" id="GO:0005886">
    <property type="term" value="C:plasma membrane"/>
    <property type="evidence" value="ECO:0007669"/>
    <property type="project" value="UniProtKB-SubCell"/>
</dbReference>
<keyword evidence="4 8" id="KW-0812">Transmembrane</keyword>
<dbReference type="Pfam" id="PF12794">
    <property type="entry name" value="MscS_TM"/>
    <property type="match status" value="1"/>
</dbReference>
<dbReference type="SUPFAM" id="SSF82689">
    <property type="entry name" value="Mechanosensitive channel protein MscS (YggB), C-terminal domain"/>
    <property type="match status" value="1"/>
</dbReference>
<dbReference type="InterPro" id="IPR049278">
    <property type="entry name" value="MS_channel_C"/>
</dbReference>
<evidence type="ECO:0000256" key="3">
    <source>
        <dbReference type="ARBA" id="ARBA00022475"/>
    </source>
</evidence>
<feature type="transmembrane region" description="Helical" evidence="8">
    <location>
        <begin position="845"/>
        <end position="870"/>
    </location>
</feature>
<accession>A6DS60</accession>
<evidence type="ECO:0000256" key="7">
    <source>
        <dbReference type="SAM" id="Coils"/>
    </source>
</evidence>
<dbReference type="Pfam" id="PF00924">
    <property type="entry name" value="MS_channel_2nd"/>
    <property type="match status" value="1"/>
</dbReference>
<dbReference type="InterPro" id="IPR025692">
    <property type="entry name" value="MscS_IM_dom1"/>
</dbReference>
<feature type="chain" id="PRO_5002694711" evidence="9">
    <location>
        <begin position="30"/>
        <end position="1110"/>
    </location>
</feature>
<feature type="signal peptide" evidence="9">
    <location>
        <begin position="1"/>
        <end position="29"/>
    </location>
</feature>
<dbReference type="SUPFAM" id="SSF82861">
    <property type="entry name" value="Mechanosensitive channel protein MscS (YggB), transmembrane region"/>
    <property type="match status" value="1"/>
</dbReference>
<gene>
    <name evidence="14" type="ORF">LNTAR_23664</name>
</gene>
<keyword evidence="3" id="KW-1003">Cell membrane</keyword>
<dbReference type="Pfam" id="PF21082">
    <property type="entry name" value="MS_channel_3rd"/>
    <property type="match status" value="1"/>
</dbReference>
<dbReference type="STRING" id="313628.LNTAR_23664"/>
<dbReference type="Pfam" id="PF21088">
    <property type="entry name" value="MS_channel_1st"/>
    <property type="match status" value="1"/>
</dbReference>
<dbReference type="Gene3D" id="1.10.287.1260">
    <property type="match status" value="1"/>
</dbReference>
<dbReference type="InterPro" id="IPR052702">
    <property type="entry name" value="MscS-like_channel"/>
</dbReference>
<dbReference type="Proteomes" id="UP000004947">
    <property type="component" value="Unassembled WGS sequence"/>
</dbReference>
<evidence type="ECO:0000256" key="6">
    <source>
        <dbReference type="ARBA" id="ARBA00023136"/>
    </source>
</evidence>
<feature type="transmembrane region" description="Helical" evidence="8">
    <location>
        <begin position="578"/>
        <end position="596"/>
    </location>
</feature>